<evidence type="ECO:0008006" key="3">
    <source>
        <dbReference type="Google" id="ProtNLM"/>
    </source>
</evidence>
<organism evidence="1 2">
    <name type="scientific">Laetiporus sulphureus 93-53</name>
    <dbReference type="NCBI Taxonomy" id="1314785"/>
    <lineage>
        <taxon>Eukaryota</taxon>
        <taxon>Fungi</taxon>
        <taxon>Dikarya</taxon>
        <taxon>Basidiomycota</taxon>
        <taxon>Agaricomycotina</taxon>
        <taxon>Agaricomycetes</taxon>
        <taxon>Polyporales</taxon>
        <taxon>Laetiporus</taxon>
    </lineage>
</organism>
<gene>
    <name evidence="1" type="ORF">LAESUDRAFT_813580</name>
</gene>
<keyword evidence="2" id="KW-1185">Reference proteome</keyword>
<dbReference type="InParanoid" id="A0A165DRR0"/>
<accession>A0A165DRR0</accession>
<dbReference type="Gene3D" id="3.80.10.10">
    <property type="entry name" value="Ribonuclease Inhibitor"/>
    <property type="match status" value="1"/>
</dbReference>
<dbReference type="GeneID" id="63831529"/>
<dbReference type="RefSeq" id="XP_040763230.1">
    <property type="nucleotide sequence ID" value="XM_040914502.1"/>
</dbReference>
<name>A0A165DRR0_9APHY</name>
<dbReference type="SUPFAM" id="SSF52047">
    <property type="entry name" value="RNI-like"/>
    <property type="match status" value="1"/>
</dbReference>
<dbReference type="OrthoDB" id="2921803at2759"/>
<protein>
    <recommendedName>
        <fullName evidence="3">F-box domain-containing protein</fullName>
    </recommendedName>
</protein>
<dbReference type="InterPro" id="IPR032675">
    <property type="entry name" value="LRR_dom_sf"/>
</dbReference>
<dbReference type="AlphaFoldDB" id="A0A165DRR0"/>
<reference evidence="1 2" key="1">
    <citation type="journal article" date="2016" name="Mol. Biol. Evol.">
        <title>Comparative Genomics of Early-Diverging Mushroom-Forming Fungi Provides Insights into the Origins of Lignocellulose Decay Capabilities.</title>
        <authorList>
            <person name="Nagy L.G."/>
            <person name="Riley R."/>
            <person name="Tritt A."/>
            <person name="Adam C."/>
            <person name="Daum C."/>
            <person name="Floudas D."/>
            <person name="Sun H."/>
            <person name="Yadav J.S."/>
            <person name="Pangilinan J."/>
            <person name="Larsson K.H."/>
            <person name="Matsuura K."/>
            <person name="Barry K."/>
            <person name="Labutti K."/>
            <person name="Kuo R."/>
            <person name="Ohm R.A."/>
            <person name="Bhattacharya S.S."/>
            <person name="Shirouzu T."/>
            <person name="Yoshinaga Y."/>
            <person name="Martin F.M."/>
            <person name="Grigoriev I.V."/>
            <person name="Hibbett D.S."/>
        </authorList>
    </citation>
    <scope>NUCLEOTIDE SEQUENCE [LARGE SCALE GENOMIC DNA]</scope>
    <source>
        <strain evidence="1 2">93-53</strain>
    </source>
</reference>
<evidence type="ECO:0000313" key="2">
    <source>
        <dbReference type="Proteomes" id="UP000076871"/>
    </source>
</evidence>
<proteinExistence type="predicted"/>
<dbReference type="Proteomes" id="UP000076871">
    <property type="component" value="Unassembled WGS sequence"/>
</dbReference>
<dbReference type="EMBL" id="KV427630">
    <property type="protein sequence ID" value="KZT05490.1"/>
    <property type="molecule type" value="Genomic_DNA"/>
</dbReference>
<evidence type="ECO:0000313" key="1">
    <source>
        <dbReference type="EMBL" id="KZT05490.1"/>
    </source>
</evidence>
<sequence>MVWPLPQELTDYIVDFLWNDARALEACYTMGEPFRAASNFHLRECRRSQFPLARADSLSMRSHVTFDWYARVFRHDQRHRADVFKHVRNLTIIDDPSKPFVHTLPQVLGSLSQSVQKLYIEGADWAARSLLHSSFFGALSQFKSLKTLTLVSCQFATLSDLRRLLYGLPALKELILCSVHWKCATENQAAIPQRRQPLELKDLKIEDRVWRETSDPGLFALLSHLTSVERLSISSCTFPTINELTQIIDALHGLSTLSLENIILDPRLADMSQISTIGPPVVASPGSTDSTAIVLSGIAGRGLTTGSLNIFDPVVDWLFRAQSTRRILLLKMEDSESNVRYNKIGVHIDYVPSRLGITVRSEQTMWSAMQGCLHQALTLGGHALPSMISIKLAGQVVVHDIRNRLEETECRAFDRVLNSEGLRQVKKVTVGCDGLHLFPDDTTSYRALNAYIRALFSPCDRRAILKVMFKMPETKRHAVSRY</sequence>